<dbReference type="EMBL" id="HE575324">
    <property type="protein sequence ID" value="CCC95221.1"/>
    <property type="molecule type" value="Genomic_DNA"/>
</dbReference>
<proteinExistence type="predicted"/>
<name>G0V0Q0_TRYCI</name>
<accession>G0V0Q0</accession>
<gene>
    <name evidence="2" type="ORF">TCIL3000_11_6450</name>
</gene>
<sequence>MRLQSRRENASTQKLQRKKKKKKGRTTNENGNLFYVGAPPYDVTQKPKYHPFSLFLQRLKHVIHSFRFNSQSQTKSRYYLPTYLIICQTDLRLTRQKSADTNSGRNIPP</sequence>
<evidence type="ECO:0000256" key="1">
    <source>
        <dbReference type="SAM" id="MobiDB-lite"/>
    </source>
</evidence>
<feature type="compositionally biased region" description="Basic residues" evidence="1">
    <location>
        <begin position="15"/>
        <end position="25"/>
    </location>
</feature>
<protein>
    <submittedName>
        <fullName evidence="2">Uncharacterized protein</fullName>
    </submittedName>
</protein>
<feature type="region of interest" description="Disordered" evidence="1">
    <location>
        <begin position="1"/>
        <end position="35"/>
    </location>
</feature>
<organism evidence="2">
    <name type="scientific">Trypanosoma congolense (strain IL3000)</name>
    <dbReference type="NCBI Taxonomy" id="1068625"/>
    <lineage>
        <taxon>Eukaryota</taxon>
        <taxon>Discoba</taxon>
        <taxon>Euglenozoa</taxon>
        <taxon>Kinetoplastea</taxon>
        <taxon>Metakinetoplastina</taxon>
        <taxon>Trypanosomatida</taxon>
        <taxon>Trypanosomatidae</taxon>
        <taxon>Trypanosoma</taxon>
        <taxon>Nannomonas</taxon>
    </lineage>
</organism>
<dbReference type="AlphaFoldDB" id="G0V0Q0"/>
<reference evidence="2" key="1">
    <citation type="journal article" date="2012" name="Proc. Natl. Acad. Sci. U.S.A.">
        <title>Antigenic diversity is generated by distinct evolutionary mechanisms in African trypanosome species.</title>
        <authorList>
            <person name="Jackson A.P."/>
            <person name="Berry A."/>
            <person name="Aslett M."/>
            <person name="Allison H.C."/>
            <person name="Burton P."/>
            <person name="Vavrova-Anderson J."/>
            <person name="Brown R."/>
            <person name="Browne H."/>
            <person name="Corton N."/>
            <person name="Hauser H."/>
            <person name="Gamble J."/>
            <person name="Gilderthorp R."/>
            <person name="Marcello L."/>
            <person name="McQuillan J."/>
            <person name="Otto T.D."/>
            <person name="Quail M.A."/>
            <person name="Sanders M.J."/>
            <person name="van Tonder A."/>
            <person name="Ginger M.L."/>
            <person name="Field M.C."/>
            <person name="Barry J.D."/>
            <person name="Hertz-Fowler C."/>
            <person name="Berriman M."/>
        </authorList>
    </citation>
    <scope>NUCLEOTIDE SEQUENCE</scope>
    <source>
        <strain evidence="2">IL3000</strain>
    </source>
</reference>
<evidence type="ECO:0000313" key="2">
    <source>
        <dbReference type="EMBL" id="CCC95221.1"/>
    </source>
</evidence>